<accession>A0ABT0MAS4</accession>
<proteinExistence type="predicted"/>
<protein>
    <submittedName>
        <fullName evidence="2">Uncharacterized protein</fullName>
    </submittedName>
</protein>
<name>A0ABT0MAS4_9BACL</name>
<sequence>MHWKLRIPLLLLTLGTISGIYQKIPAIFWDHLGYVMSSALFFIIIALLFMLFERLGINKRNVHFSIGLSLIFMGYFFDLLMK</sequence>
<keyword evidence="1" id="KW-1133">Transmembrane helix</keyword>
<dbReference type="RefSeq" id="WP_249100993.1">
    <property type="nucleotide sequence ID" value="NZ_JAMAST010000008.1"/>
</dbReference>
<comment type="caution">
    <text evidence="2">The sequence shown here is derived from an EMBL/GenBank/DDBJ whole genome shotgun (WGS) entry which is preliminary data.</text>
</comment>
<dbReference type="Proteomes" id="UP001203004">
    <property type="component" value="Unassembled WGS sequence"/>
</dbReference>
<evidence type="ECO:0000256" key="1">
    <source>
        <dbReference type="SAM" id="Phobius"/>
    </source>
</evidence>
<keyword evidence="1" id="KW-0472">Membrane</keyword>
<gene>
    <name evidence="2" type="ORF">M3N64_08380</name>
</gene>
<evidence type="ECO:0000313" key="2">
    <source>
        <dbReference type="EMBL" id="MCL1631964.1"/>
    </source>
</evidence>
<feature type="transmembrane region" description="Helical" evidence="1">
    <location>
        <begin position="32"/>
        <end position="52"/>
    </location>
</feature>
<dbReference type="EMBL" id="JAMAST010000008">
    <property type="protein sequence ID" value="MCL1631964.1"/>
    <property type="molecule type" value="Genomic_DNA"/>
</dbReference>
<keyword evidence="1" id="KW-0812">Transmembrane</keyword>
<evidence type="ECO:0000313" key="3">
    <source>
        <dbReference type="Proteomes" id="UP001203004"/>
    </source>
</evidence>
<feature type="transmembrane region" description="Helical" evidence="1">
    <location>
        <begin position="64"/>
        <end position="81"/>
    </location>
</feature>
<reference evidence="2 3" key="1">
    <citation type="submission" date="2022-05" db="EMBL/GenBank/DDBJ databases">
        <title>Sporolactobacillus sp nov CPB3-1, isolated from tree bark (Mangifera indica L.).</title>
        <authorList>
            <person name="Phuengjayaem S."/>
            <person name="Tanasupawat S."/>
        </authorList>
    </citation>
    <scope>NUCLEOTIDE SEQUENCE [LARGE SCALE GENOMIC DNA]</scope>
    <source>
        <strain evidence="2 3">CPB3-1</strain>
    </source>
</reference>
<keyword evidence="3" id="KW-1185">Reference proteome</keyword>
<organism evidence="2 3">
    <name type="scientific">Sporolactobacillus mangiferae</name>
    <dbReference type="NCBI Taxonomy" id="2940498"/>
    <lineage>
        <taxon>Bacteria</taxon>
        <taxon>Bacillati</taxon>
        <taxon>Bacillota</taxon>
        <taxon>Bacilli</taxon>
        <taxon>Bacillales</taxon>
        <taxon>Sporolactobacillaceae</taxon>
        <taxon>Sporolactobacillus</taxon>
    </lineage>
</organism>